<evidence type="ECO:0000259" key="8">
    <source>
        <dbReference type="PROSITE" id="PS50928"/>
    </source>
</evidence>
<dbReference type="Pfam" id="PF19300">
    <property type="entry name" value="BPD_transp_1_N"/>
    <property type="match status" value="1"/>
</dbReference>
<evidence type="ECO:0000256" key="2">
    <source>
        <dbReference type="ARBA" id="ARBA00022448"/>
    </source>
</evidence>
<dbReference type="EMBL" id="VCQV01000037">
    <property type="protein sequence ID" value="TWP33704.1"/>
    <property type="molecule type" value="Genomic_DNA"/>
</dbReference>
<sequence length="305" mass="31776">MVVILIIVSFLVFSLLALSPGSVVATLLGTQPSTPQVVAAIKAQYHLNDPFLVQYWHWLTSAVHGDLGRSIQSGEAVTSVIASHLPVTLELAAYTLVLVVVVGIPVGMAAGIGRGRLFDRSVSGATIVGMGAPGFALGILLIYVFGVGLGWFPVYGAGSSQAIDRVYHLTLPAVALATGLVALIVRQTRAAVMDVMEQDYITFARTRGVGRARVMLGYALRNTALPVVTAAGLLLIVAISGTVLVETVFSLPGAGQLMVQAIEAKNVPVVQGLAFFVAVLVVAVNLLVDAAALMIDPRTRAGVRG</sequence>
<comment type="subcellular location">
    <subcellularLocation>
        <location evidence="1 7">Cell membrane</location>
        <topology evidence="1 7">Multi-pass membrane protein</topology>
    </subcellularLocation>
</comment>
<dbReference type="Pfam" id="PF00528">
    <property type="entry name" value="BPD_transp_1"/>
    <property type="match status" value="1"/>
</dbReference>
<comment type="caution">
    <text evidence="9">The sequence shown here is derived from an EMBL/GenBank/DDBJ whole genome shotgun (WGS) entry which is preliminary data.</text>
</comment>
<name>A0A563DVG3_9MICO</name>
<dbReference type="InterPro" id="IPR000515">
    <property type="entry name" value="MetI-like"/>
</dbReference>
<comment type="similarity">
    <text evidence="7">Belongs to the binding-protein-dependent transport system permease family.</text>
</comment>
<proteinExistence type="inferred from homology"/>
<dbReference type="InterPro" id="IPR045621">
    <property type="entry name" value="BPD_transp_1_N"/>
</dbReference>
<dbReference type="PROSITE" id="PS50928">
    <property type="entry name" value="ABC_TM1"/>
    <property type="match status" value="1"/>
</dbReference>
<keyword evidence="5 7" id="KW-1133">Transmembrane helix</keyword>
<dbReference type="Proteomes" id="UP000320244">
    <property type="component" value="Unassembled WGS sequence"/>
</dbReference>
<feature type="transmembrane region" description="Helical" evidence="7">
    <location>
        <begin position="269"/>
        <end position="295"/>
    </location>
</feature>
<keyword evidence="2 7" id="KW-0813">Transport</keyword>
<gene>
    <name evidence="9" type="ORF">FGL98_20420</name>
</gene>
<keyword evidence="4 7" id="KW-0812">Transmembrane</keyword>
<feature type="domain" description="ABC transmembrane type-1" evidence="8">
    <location>
        <begin position="85"/>
        <end position="288"/>
    </location>
</feature>
<keyword evidence="3" id="KW-1003">Cell membrane</keyword>
<feature type="transmembrane region" description="Helical" evidence="7">
    <location>
        <begin position="91"/>
        <end position="112"/>
    </location>
</feature>
<organism evidence="9 10">
    <name type="scientific">Leekyejoonella antrihumi</name>
    <dbReference type="NCBI Taxonomy" id="1660198"/>
    <lineage>
        <taxon>Bacteria</taxon>
        <taxon>Bacillati</taxon>
        <taxon>Actinomycetota</taxon>
        <taxon>Actinomycetes</taxon>
        <taxon>Micrococcales</taxon>
        <taxon>Dermacoccaceae</taxon>
        <taxon>Leekyejoonella</taxon>
    </lineage>
</organism>
<dbReference type="PANTHER" id="PTHR43163">
    <property type="entry name" value="DIPEPTIDE TRANSPORT SYSTEM PERMEASE PROTEIN DPPB-RELATED"/>
    <property type="match status" value="1"/>
</dbReference>
<evidence type="ECO:0000256" key="1">
    <source>
        <dbReference type="ARBA" id="ARBA00004651"/>
    </source>
</evidence>
<dbReference type="AlphaFoldDB" id="A0A563DVG3"/>
<keyword evidence="10" id="KW-1185">Reference proteome</keyword>
<reference evidence="9 10" key="2">
    <citation type="submission" date="2019-08" db="EMBL/GenBank/DDBJ databases">
        <title>Jejuicoccus antrihumi gen. nov., sp. nov., a new member of the family Dermacoccaceae isolated from a cave.</title>
        <authorList>
            <person name="Schumann P."/>
            <person name="Kim I.S."/>
        </authorList>
    </citation>
    <scope>NUCLEOTIDE SEQUENCE [LARGE SCALE GENOMIC DNA]</scope>
    <source>
        <strain evidence="9 10">C5-26</strain>
    </source>
</reference>
<reference evidence="9 10" key="1">
    <citation type="submission" date="2019-05" db="EMBL/GenBank/DDBJ databases">
        <authorList>
            <person name="Lee S.D."/>
        </authorList>
    </citation>
    <scope>NUCLEOTIDE SEQUENCE [LARGE SCALE GENOMIC DNA]</scope>
    <source>
        <strain evidence="9 10">C5-26</strain>
    </source>
</reference>
<evidence type="ECO:0000256" key="6">
    <source>
        <dbReference type="ARBA" id="ARBA00023136"/>
    </source>
</evidence>
<dbReference type="CDD" id="cd06261">
    <property type="entry name" value="TM_PBP2"/>
    <property type="match status" value="1"/>
</dbReference>
<dbReference type="SUPFAM" id="SSF161098">
    <property type="entry name" value="MetI-like"/>
    <property type="match status" value="1"/>
</dbReference>
<accession>A0A563DVG3</accession>
<dbReference type="OrthoDB" id="3171583at2"/>
<feature type="transmembrane region" description="Helical" evidence="7">
    <location>
        <begin position="124"/>
        <end position="146"/>
    </location>
</feature>
<evidence type="ECO:0000313" key="10">
    <source>
        <dbReference type="Proteomes" id="UP000320244"/>
    </source>
</evidence>
<feature type="transmembrane region" description="Helical" evidence="7">
    <location>
        <begin position="223"/>
        <end position="249"/>
    </location>
</feature>
<evidence type="ECO:0000256" key="7">
    <source>
        <dbReference type="RuleBase" id="RU363032"/>
    </source>
</evidence>
<dbReference type="PANTHER" id="PTHR43163:SF6">
    <property type="entry name" value="DIPEPTIDE TRANSPORT SYSTEM PERMEASE PROTEIN DPPB-RELATED"/>
    <property type="match status" value="1"/>
</dbReference>
<evidence type="ECO:0000256" key="5">
    <source>
        <dbReference type="ARBA" id="ARBA00022989"/>
    </source>
</evidence>
<dbReference type="InterPro" id="IPR035906">
    <property type="entry name" value="MetI-like_sf"/>
</dbReference>
<dbReference type="Gene3D" id="1.10.3720.10">
    <property type="entry name" value="MetI-like"/>
    <property type="match status" value="1"/>
</dbReference>
<evidence type="ECO:0000256" key="4">
    <source>
        <dbReference type="ARBA" id="ARBA00022692"/>
    </source>
</evidence>
<dbReference type="GO" id="GO:0005886">
    <property type="term" value="C:plasma membrane"/>
    <property type="evidence" value="ECO:0007669"/>
    <property type="project" value="UniProtKB-SubCell"/>
</dbReference>
<evidence type="ECO:0000313" key="9">
    <source>
        <dbReference type="EMBL" id="TWP33704.1"/>
    </source>
</evidence>
<keyword evidence="6 7" id="KW-0472">Membrane</keyword>
<feature type="transmembrane region" description="Helical" evidence="7">
    <location>
        <begin position="166"/>
        <end position="185"/>
    </location>
</feature>
<protein>
    <submittedName>
        <fullName evidence="9">ABC transporter permease</fullName>
    </submittedName>
</protein>
<dbReference type="GO" id="GO:0055085">
    <property type="term" value="P:transmembrane transport"/>
    <property type="evidence" value="ECO:0007669"/>
    <property type="project" value="InterPro"/>
</dbReference>
<evidence type="ECO:0000256" key="3">
    <source>
        <dbReference type="ARBA" id="ARBA00022475"/>
    </source>
</evidence>